<dbReference type="AlphaFoldDB" id="A0A1X7ECF6"/>
<accession>A0A1X7ECF6</accession>
<gene>
    <name evidence="1" type="ORF">SAMN06296028_1281</name>
</gene>
<sequence length="86" mass="9303">MTTEGSTPQEQCSTGIQGAPAWYTEEQIVRAVPAERARRLLEATLRSGFRPEDDPGRSNVPAGEGHLLLMLSVIGDWAGIKVALQL</sequence>
<keyword evidence="2" id="KW-1185">Reference proteome</keyword>
<reference evidence="2" key="1">
    <citation type="submission" date="2017-04" db="EMBL/GenBank/DDBJ databases">
        <authorList>
            <person name="Varghese N."/>
            <person name="Submissions S."/>
        </authorList>
    </citation>
    <scope>NUCLEOTIDE SEQUENCE [LARGE SCALE GENOMIC DNA]</scope>
    <source>
        <strain evidence="2">NIO-1021</strain>
    </source>
</reference>
<proteinExistence type="predicted"/>
<name>A0A1X7ECF6_9MICC</name>
<dbReference type="EMBL" id="FXAC01000028">
    <property type="protein sequence ID" value="SMF31104.1"/>
    <property type="molecule type" value="Genomic_DNA"/>
</dbReference>
<evidence type="ECO:0000313" key="1">
    <source>
        <dbReference type="EMBL" id="SMF31104.1"/>
    </source>
</evidence>
<organism evidence="1 2">
    <name type="scientific">Kocuria marina subsp. indica</name>
    <dbReference type="NCBI Taxonomy" id="1049583"/>
    <lineage>
        <taxon>Bacteria</taxon>
        <taxon>Bacillati</taxon>
        <taxon>Actinomycetota</taxon>
        <taxon>Actinomycetes</taxon>
        <taxon>Micrococcales</taxon>
        <taxon>Micrococcaceae</taxon>
        <taxon>Kocuria</taxon>
    </lineage>
</organism>
<evidence type="ECO:0000313" key="2">
    <source>
        <dbReference type="Proteomes" id="UP000192929"/>
    </source>
</evidence>
<protein>
    <submittedName>
        <fullName evidence="1">Uncharacterized protein</fullName>
    </submittedName>
</protein>
<dbReference type="Proteomes" id="UP000192929">
    <property type="component" value="Unassembled WGS sequence"/>
</dbReference>
<dbReference type="RefSeq" id="WP_085108696.1">
    <property type="nucleotide sequence ID" value="NZ_FXAC01000028.1"/>
</dbReference>